<dbReference type="AlphaFoldDB" id="A0A7U2I8I2"/>
<protein>
    <submittedName>
        <fullName evidence="1">Uncharacterized protein</fullName>
    </submittedName>
</protein>
<dbReference type="EMBL" id="CP069039">
    <property type="protein sequence ID" value="QRD04683.1"/>
    <property type="molecule type" value="Genomic_DNA"/>
</dbReference>
<dbReference type="VEuPathDB" id="FungiDB:JI435_307160"/>
<reference evidence="2" key="1">
    <citation type="journal article" date="2021" name="BMC Genomics">
        <title>Chromosome-level genome assembly and manually-curated proteome of model necrotroph Parastagonospora nodorum Sn15 reveals a genome-wide trove of candidate effector homologs, and redundancy of virulence-related functions within an accessory chromosome.</title>
        <authorList>
            <person name="Bertazzoni S."/>
            <person name="Jones D.A.B."/>
            <person name="Phan H.T."/>
            <person name="Tan K.-C."/>
            <person name="Hane J.K."/>
        </authorList>
    </citation>
    <scope>NUCLEOTIDE SEQUENCE [LARGE SCALE GENOMIC DNA]</scope>
    <source>
        <strain evidence="2">SN15 / ATCC MYA-4574 / FGSC 10173)</strain>
    </source>
</reference>
<organism evidence="1 2">
    <name type="scientific">Phaeosphaeria nodorum (strain SN15 / ATCC MYA-4574 / FGSC 10173)</name>
    <name type="common">Glume blotch fungus</name>
    <name type="synonym">Parastagonospora nodorum</name>
    <dbReference type="NCBI Taxonomy" id="321614"/>
    <lineage>
        <taxon>Eukaryota</taxon>
        <taxon>Fungi</taxon>
        <taxon>Dikarya</taxon>
        <taxon>Ascomycota</taxon>
        <taxon>Pezizomycotina</taxon>
        <taxon>Dothideomycetes</taxon>
        <taxon>Pleosporomycetidae</taxon>
        <taxon>Pleosporales</taxon>
        <taxon>Pleosporineae</taxon>
        <taxon>Phaeosphaeriaceae</taxon>
        <taxon>Parastagonospora</taxon>
    </lineage>
</organism>
<proteinExistence type="predicted"/>
<accession>A0A7U2I8I2</accession>
<dbReference type="Proteomes" id="UP000663193">
    <property type="component" value="Chromosome 17"/>
</dbReference>
<keyword evidence="2" id="KW-1185">Reference proteome</keyword>
<evidence type="ECO:0000313" key="1">
    <source>
        <dbReference type="EMBL" id="QRD04683.1"/>
    </source>
</evidence>
<gene>
    <name evidence="1" type="ORF">JI435_307160</name>
</gene>
<evidence type="ECO:0000313" key="2">
    <source>
        <dbReference type="Proteomes" id="UP000663193"/>
    </source>
</evidence>
<sequence>MSHVLFCWESNISSSIVAFSYSPSAHHVIQWTLAHRFHLFSLCQIYNPPQSRPIFFANLLKFTRGRISLPAFSPRGFITLIHSQLLSAQSNYNVKSAGRHALSQVAVLDVVFVSANVSNWPHGH</sequence>
<name>A0A7U2I8I2_PHANO</name>